<dbReference type="AlphaFoldDB" id="A0A7J7MIZ9"/>
<dbReference type="InterPro" id="IPR052306">
    <property type="entry name" value="CYP450_71D"/>
</dbReference>
<evidence type="ECO:0000256" key="10">
    <source>
        <dbReference type="ARBA" id="ARBA00023033"/>
    </source>
</evidence>
<evidence type="ECO:0000256" key="8">
    <source>
        <dbReference type="ARBA" id="ARBA00023002"/>
    </source>
</evidence>
<evidence type="ECO:0000256" key="2">
    <source>
        <dbReference type="ARBA" id="ARBA00004167"/>
    </source>
</evidence>
<name>A0A7J7MIZ9_9MAGN</name>
<dbReference type="EMBL" id="JACGCM010001456">
    <property type="protein sequence ID" value="KAF6154770.1"/>
    <property type="molecule type" value="Genomic_DNA"/>
</dbReference>
<evidence type="ECO:0000313" key="12">
    <source>
        <dbReference type="EMBL" id="KAF6154770.1"/>
    </source>
</evidence>
<reference evidence="12 13" key="1">
    <citation type="journal article" date="2020" name="IScience">
        <title>Genome Sequencing of the Endangered Kingdonia uniflora (Circaeasteraceae, Ranunculales) Reveals Potential Mechanisms of Evolutionary Specialization.</title>
        <authorList>
            <person name="Sun Y."/>
            <person name="Deng T."/>
            <person name="Zhang A."/>
            <person name="Moore M.J."/>
            <person name="Landis J.B."/>
            <person name="Lin N."/>
            <person name="Zhang H."/>
            <person name="Zhang X."/>
            <person name="Huang J."/>
            <person name="Zhang X."/>
            <person name="Sun H."/>
            <person name="Wang H."/>
        </authorList>
    </citation>
    <scope>NUCLEOTIDE SEQUENCE [LARGE SCALE GENOMIC DNA]</scope>
    <source>
        <strain evidence="12">TB1705</strain>
        <tissue evidence="12">Leaf</tissue>
    </source>
</reference>
<keyword evidence="10" id="KW-0503">Monooxygenase</keyword>
<dbReference type="OrthoDB" id="1729071at2759"/>
<keyword evidence="7" id="KW-1133">Transmembrane helix</keyword>
<proteinExistence type="inferred from homology"/>
<dbReference type="Proteomes" id="UP000541444">
    <property type="component" value="Unassembled WGS sequence"/>
</dbReference>
<evidence type="ECO:0000256" key="3">
    <source>
        <dbReference type="ARBA" id="ARBA00010617"/>
    </source>
</evidence>
<evidence type="ECO:0008006" key="14">
    <source>
        <dbReference type="Google" id="ProtNLM"/>
    </source>
</evidence>
<protein>
    <recommendedName>
        <fullName evidence="14">Cytochrome P450</fullName>
    </recommendedName>
</protein>
<gene>
    <name evidence="12" type="ORF">GIB67_032382</name>
</gene>
<comment type="similarity">
    <text evidence="3">Belongs to the cytochrome P450 family.</text>
</comment>
<comment type="subcellular location">
    <subcellularLocation>
        <location evidence="2">Membrane</location>
        <topology evidence="2">Single-pass membrane protein</topology>
    </subcellularLocation>
</comment>
<evidence type="ECO:0000256" key="5">
    <source>
        <dbReference type="ARBA" id="ARBA00022692"/>
    </source>
</evidence>
<evidence type="ECO:0000256" key="4">
    <source>
        <dbReference type="ARBA" id="ARBA00022617"/>
    </source>
</evidence>
<dbReference type="GO" id="GO:0004497">
    <property type="term" value="F:monooxygenase activity"/>
    <property type="evidence" value="ECO:0007669"/>
    <property type="project" value="UniProtKB-KW"/>
</dbReference>
<evidence type="ECO:0000313" key="13">
    <source>
        <dbReference type="Proteomes" id="UP000541444"/>
    </source>
</evidence>
<organism evidence="12 13">
    <name type="scientific">Kingdonia uniflora</name>
    <dbReference type="NCBI Taxonomy" id="39325"/>
    <lineage>
        <taxon>Eukaryota</taxon>
        <taxon>Viridiplantae</taxon>
        <taxon>Streptophyta</taxon>
        <taxon>Embryophyta</taxon>
        <taxon>Tracheophyta</taxon>
        <taxon>Spermatophyta</taxon>
        <taxon>Magnoliopsida</taxon>
        <taxon>Ranunculales</taxon>
        <taxon>Circaeasteraceae</taxon>
        <taxon>Kingdonia</taxon>
    </lineage>
</organism>
<keyword evidence="6" id="KW-0479">Metal-binding</keyword>
<evidence type="ECO:0000256" key="9">
    <source>
        <dbReference type="ARBA" id="ARBA00023004"/>
    </source>
</evidence>
<accession>A0A7J7MIZ9</accession>
<evidence type="ECO:0000256" key="1">
    <source>
        <dbReference type="ARBA" id="ARBA00001971"/>
    </source>
</evidence>
<sequence length="80" mass="9376">MLGRLEEIPDTGRIRNPWNQRANIELPVAQLLYHFDWKLPRGAKPDEPDMSESFSATMKKRVNLYLAPTLYTHLPIKKQE</sequence>
<keyword evidence="11" id="KW-0472">Membrane</keyword>
<evidence type="ECO:0000256" key="7">
    <source>
        <dbReference type="ARBA" id="ARBA00022989"/>
    </source>
</evidence>
<comment type="caution">
    <text evidence="12">The sequence shown here is derived from an EMBL/GenBank/DDBJ whole genome shotgun (WGS) entry which is preliminary data.</text>
</comment>
<evidence type="ECO:0000256" key="6">
    <source>
        <dbReference type="ARBA" id="ARBA00022723"/>
    </source>
</evidence>
<keyword evidence="5" id="KW-0812">Transmembrane</keyword>
<comment type="cofactor">
    <cofactor evidence="1">
        <name>heme</name>
        <dbReference type="ChEBI" id="CHEBI:30413"/>
    </cofactor>
</comment>
<dbReference type="GO" id="GO:0016020">
    <property type="term" value="C:membrane"/>
    <property type="evidence" value="ECO:0007669"/>
    <property type="project" value="UniProtKB-SubCell"/>
</dbReference>
<dbReference type="GO" id="GO:0046872">
    <property type="term" value="F:metal ion binding"/>
    <property type="evidence" value="ECO:0007669"/>
    <property type="project" value="UniProtKB-KW"/>
</dbReference>
<dbReference type="PANTHER" id="PTHR47953:SF19">
    <property type="entry name" value="OS06G0641600 PROTEIN"/>
    <property type="match status" value="1"/>
</dbReference>
<keyword evidence="13" id="KW-1185">Reference proteome</keyword>
<keyword evidence="8" id="KW-0560">Oxidoreductase</keyword>
<keyword evidence="9" id="KW-0408">Iron</keyword>
<dbReference type="PANTHER" id="PTHR47953">
    <property type="entry name" value="OS08G0105600 PROTEIN"/>
    <property type="match status" value="1"/>
</dbReference>
<keyword evidence="4" id="KW-0349">Heme</keyword>
<evidence type="ECO:0000256" key="11">
    <source>
        <dbReference type="ARBA" id="ARBA00023136"/>
    </source>
</evidence>